<evidence type="ECO:0000313" key="1">
    <source>
        <dbReference type="EMBL" id="KAK6974631.1"/>
    </source>
</evidence>
<dbReference type="EMBL" id="JAWWNJ010000182">
    <property type="protein sequence ID" value="KAK6974631.1"/>
    <property type="molecule type" value="Genomic_DNA"/>
</dbReference>
<sequence length="174" mass="19508">VTETPVGECFNNLLVAWAELERAYAWVKKPSTGRLALSAASRPTQVVLWIGAGRGLRGGPMRNGAGPTIGSVVKFEQNWWSWWATLQPPWRVRDRGHPERFSREEYGGKTQEDWETLRVPGVNGMLSVVAALYWWGVKLVKVVDSEEKRTWVEAVRDVKWMIAGLTAVETGATT</sequence>
<dbReference type="Proteomes" id="UP001362999">
    <property type="component" value="Unassembled WGS sequence"/>
</dbReference>
<feature type="non-terminal residue" evidence="1">
    <location>
        <position position="1"/>
    </location>
</feature>
<comment type="caution">
    <text evidence="1">The sequence shown here is derived from an EMBL/GenBank/DDBJ whole genome shotgun (WGS) entry which is preliminary data.</text>
</comment>
<evidence type="ECO:0000313" key="2">
    <source>
        <dbReference type="Proteomes" id="UP001362999"/>
    </source>
</evidence>
<protein>
    <submittedName>
        <fullName evidence="1">Uncharacterized protein</fullName>
    </submittedName>
</protein>
<proteinExistence type="predicted"/>
<accession>A0AAV9Z934</accession>
<keyword evidence="2" id="KW-1185">Reference proteome</keyword>
<dbReference type="AlphaFoldDB" id="A0AAV9Z934"/>
<organism evidence="1 2">
    <name type="scientific">Favolaschia claudopus</name>
    <dbReference type="NCBI Taxonomy" id="2862362"/>
    <lineage>
        <taxon>Eukaryota</taxon>
        <taxon>Fungi</taxon>
        <taxon>Dikarya</taxon>
        <taxon>Basidiomycota</taxon>
        <taxon>Agaricomycotina</taxon>
        <taxon>Agaricomycetes</taxon>
        <taxon>Agaricomycetidae</taxon>
        <taxon>Agaricales</taxon>
        <taxon>Marasmiineae</taxon>
        <taxon>Mycenaceae</taxon>
        <taxon>Favolaschia</taxon>
    </lineage>
</organism>
<gene>
    <name evidence="1" type="ORF">R3P38DRAFT_2583930</name>
</gene>
<reference evidence="1 2" key="1">
    <citation type="journal article" date="2024" name="J Genomics">
        <title>Draft genome sequencing and assembly of Favolaschia claudopus CIRM-BRFM 2984 isolated from oak limbs.</title>
        <authorList>
            <person name="Navarro D."/>
            <person name="Drula E."/>
            <person name="Chaduli D."/>
            <person name="Cazenave R."/>
            <person name="Ahrendt S."/>
            <person name="Wang J."/>
            <person name="Lipzen A."/>
            <person name="Daum C."/>
            <person name="Barry K."/>
            <person name="Grigoriev I.V."/>
            <person name="Favel A."/>
            <person name="Rosso M.N."/>
            <person name="Martin F."/>
        </authorList>
    </citation>
    <scope>NUCLEOTIDE SEQUENCE [LARGE SCALE GENOMIC DNA]</scope>
    <source>
        <strain evidence="1 2">CIRM-BRFM 2984</strain>
    </source>
</reference>
<name>A0AAV9Z934_9AGAR</name>